<dbReference type="EMBL" id="JBHSOH010000006">
    <property type="protein sequence ID" value="MFC5848101.1"/>
    <property type="molecule type" value="Genomic_DNA"/>
</dbReference>
<organism evidence="1 2">
    <name type="scientific">Deinococcus petrolearius</name>
    <dbReference type="NCBI Taxonomy" id="1751295"/>
    <lineage>
        <taxon>Bacteria</taxon>
        <taxon>Thermotogati</taxon>
        <taxon>Deinococcota</taxon>
        <taxon>Deinococci</taxon>
        <taxon>Deinococcales</taxon>
        <taxon>Deinococcaceae</taxon>
        <taxon>Deinococcus</taxon>
    </lineage>
</organism>
<accession>A0ABW1DHK4</accession>
<reference evidence="2" key="1">
    <citation type="journal article" date="2019" name="Int. J. Syst. Evol. Microbiol.">
        <title>The Global Catalogue of Microorganisms (GCM) 10K type strain sequencing project: providing services to taxonomists for standard genome sequencing and annotation.</title>
        <authorList>
            <consortium name="The Broad Institute Genomics Platform"/>
            <consortium name="The Broad Institute Genome Sequencing Center for Infectious Disease"/>
            <person name="Wu L."/>
            <person name="Ma J."/>
        </authorList>
    </citation>
    <scope>NUCLEOTIDE SEQUENCE [LARGE SCALE GENOMIC DNA]</scope>
    <source>
        <strain evidence="2">CGMCC 1.15053</strain>
    </source>
</reference>
<proteinExistence type="predicted"/>
<name>A0ABW1DHK4_9DEIO</name>
<dbReference type="RefSeq" id="WP_380047826.1">
    <property type="nucleotide sequence ID" value="NZ_JBHSOH010000006.1"/>
</dbReference>
<gene>
    <name evidence="1" type="ORF">ACFPQ6_07230</name>
</gene>
<evidence type="ECO:0000313" key="2">
    <source>
        <dbReference type="Proteomes" id="UP001595979"/>
    </source>
</evidence>
<evidence type="ECO:0000313" key="1">
    <source>
        <dbReference type="EMBL" id="MFC5848101.1"/>
    </source>
</evidence>
<protein>
    <submittedName>
        <fullName evidence="1">Uncharacterized protein</fullName>
    </submittedName>
</protein>
<keyword evidence="2" id="KW-1185">Reference proteome</keyword>
<sequence length="106" mass="11021">MWRRAPPWPTSGFLFLLTLGGWAAMLAGPGGGVQVANRSGAVLRGVEVCAESCVALPALWPTQTWRGPLDQGTRRVVLKVAGQSAAADAEAGLHFVVGRGGRVVAE</sequence>
<dbReference type="Proteomes" id="UP001595979">
    <property type="component" value="Unassembled WGS sequence"/>
</dbReference>
<comment type="caution">
    <text evidence="1">The sequence shown here is derived from an EMBL/GenBank/DDBJ whole genome shotgun (WGS) entry which is preliminary data.</text>
</comment>